<comment type="caution">
    <text evidence="2">The sequence shown here is derived from an EMBL/GenBank/DDBJ whole genome shotgun (WGS) entry which is preliminary data.</text>
</comment>
<keyword evidence="3" id="KW-1185">Reference proteome</keyword>
<dbReference type="EMBL" id="MUJZ01016793">
    <property type="protein sequence ID" value="OTF80738.1"/>
    <property type="molecule type" value="Genomic_DNA"/>
</dbReference>
<protein>
    <submittedName>
        <fullName evidence="2">Uncharacterized protein</fullName>
    </submittedName>
</protein>
<dbReference type="OrthoDB" id="6516634at2759"/>
<feature type="transmembrane region" description="Helical" evidence="1">
    <location>
        <begin position="59"/>
        <end position="88"/>
    </location>
</feature>
<sequence length="158" mass="18504">MDCVITNQNYFNQSNFITLLLICIVRTSIELSSTFNIIGLFMTNENNLLSNEKWCRSRMFIIIFQLQIICSLFIIFLFQNVIILLLANKIYLTKNYTNSLMAINRSKYLQLIIAILLPLIHLFIIYALFKNFHTNCWPIFDSIVMAFFVTSPVLQITL</sequence>
<feature type="transmembrane region" description="Helical" evidence="1">
    <location>
        <begin position="16"/>
        <end position="38"/>
    </location>
</feature>
<reference evidence="2 3" key="1">
    <citation type="submission" date="2017-03" db="EMBL/GenBank/DDBJ databases">
        <title>Genome Survey of Euroglyphus maynei.</title>
        <authorList>
            <person name="Arlian L.G."/>
            <person name="Morgan M.S."/>
            <person name="Rider S.D."/>
        </authorList>
    </citation>
    <scope>NUCLEOTIDE SEQUENCE [LARGE SCALE GENOMIC DNA]</scope>
    <source>
        <strain evidence="2">Arlian Lab</strain>
        <tissue evidence="2">Whole body</tissue>
    </source>
</reference>
<proteinExistence type="predicted"/>
<evidence type="ECO:0000256" key="1">
    <source>
        <dbReference type="SAM" id="Phobius"/>
    </source>
</evidence>
<feature type="transmembrane region" description="Helical" evidence="1">
    <location>
        <begin position="136"/>
        <end position="156"/>
    </location>
</feature>
<keyword evidence="1" id="KW-0472">Membrane</keyword>
<feature type="transmembrane region" description="Helical" evidence="1">
    <location>
        <begin position="108"/>
        <end position="129"/>
    </location>
</feature>
<organism evidence="2 3">
    <name type="scientific">Euroglyphus maynei</name>
    <name type="common">Mayne's house dust mite</name>
    <dbReference type="NCBI Taxonomy" id="6958"/>
    <lineage>
        <taxon>Eukaryota</taxon>
        <taxon>Metazoa</taxon>
        <taxon>Ecdysozoa</taxon>
        <taxon>Arthropoda</taxon>
        <taxon>Chelicerata</taxon>
        <taxon>Arachnida</taxon>
        <taxon>Acari</taxon>
        <taxon>Acariformes</taxon>
        <taxon>Sarcoptiformes</taxon>
        <taxon>Astigmata</taxon>
        <taxon>Psoroptidia</taxon>
        <taxon>Analgoidea</taxon>
        <taxon>Pyroglyphidae</taxon>
        <taxon>Pyroglyphinae</taxon>
        <taxon>Euroglyphus</taxon>
    </lineage>
</organism>
<evidence type="ECO:0000313" key="2">
    <source>
        <dbReference type="EMBL" id="OTF80738.1"/>
    </source>
</evidence>
<evidence type="ECO:0000313" key="3">
    <source>
        <dbReference type="Proteomes" id="UP000194236"/>
    </source>
</evidence>
<dbReference type="AlphaFoldDB" id="A0A1Y3BLE1"/>
<name>A0A1Y3BLE1_EURMA</name>
<keyword evidence="1" id="KW-1133">Transmembrane helix</keyword>
<accession>A0A1Y3BLE1</accession>
<feature type="non-terminal residue" evidence="2">
    <location>
        <position position="158"/>
    </location>
</feature>
<keyword evidence="1" id="KW-0812">Transmembrane</keyword>
<dbReference type="Proteomes" id="UP000194236">
    <property type="component" value="Unassembled WGS sequence"/>
</dbReference>
<gene>
    <name evidence="2" type="ORF">BLA29_009736</name>
</gene>